<keyword evidence="3" id="KW-0808">Transferase</keyword>
<dbReference type="Pfam" id="PF01288">
    <property type="entry name" value="HPPK"/>
    <property type="match status" value="1"/>
</dbReference>
<dbReference type="EMBL" id="POSK01000017">
    <property type="protein sequence ID" value="PNI02059.1"/>
    <property type="molecule type" value="Genomic_DNA"/>
</dbReference>
<dbReference type="GO" id="GO:0016301">
    <property type="term" value="F:kinase activity"/>
    <property type="evidence" value="ECO:0007669"/>
    <property type="project" value="UniProtKB-KW"/>
</dbReference>
<dbReference type="GO" id="GO:0005524">
    <property type="term" value="F:ATP binding"/>
    <property type="evidence" value="ECO:0007669"/>
    <property type="project" value="UniProtKB-KW"/>
</dbReference>
<dbReference type="OrthoDB" id="9790168at2"/>
<evidence type="ECO:0000313" key="10">
    <source>
        <dbReference type="Proteomes" id="UP000236449"/>
    </source>
</evidence>
<evidence type="ECO:0000256" key="7">
    <source>
        <dbReference type="ARBA" id="ARBA00022909"/>
    </source>
</evidence>
<comment type="pathway">
    <text evidence="1">Cofactor biosynthesis; tetrahydrofolate biosynthesis; 2-amino-4-hydroxy-6-hydroxymethyl-7,8-dihydropteridine diphosphate from 7,8-dihydroneopterin triphosphate: step 4/4.</text>
</comment>
<accession>A0A2J8HUW3</accession>
<proteinExistence type="predicted"/>
<evidence type="ECO:0000313" key="9">
    <source>
        <dbReference type="EMBL" id="PNI02059.1"/>
    </source>
</evidence>
<keyword evidence="7" id="KW-0289">Folate biosynthesis</keyword>
<dbReference type="InterPro" id="IPR000550">
    <property type="entry name" value="Hppk"/>
</dbReference>
<evidence type="ECO:0000256" key="6">
    <source>
        <dbReference type="ARBA" id="ARBA00022840"/>
    </source>
</evidence>
<dbReference type="GO" id="GO:0003848">
    <property type="term" value="F:2-amino-4-hydroxy-6-hydroxymethyldihydropteridine diphosphokinase activity"/>
    <property type="evidence" value="ECO:0007669"/>
    <property type="project" value="UniProtKB-EC"/>
</dbReference>
<evidence type="ECO:0000256" key="1">
    <source>
        <dbReference type="ARBA" id="ARBA00005051"/>
    </source>
</evidence>
<evidence type="ECO:0000259" key="8">
    <source>
        <dbReference type="Pfam" id="PF01288"/>
    </source>
</evidence>
<dbReference type="RefSeq" id="WP_102967123.1">
    <property type="nucleotide sequence ID" value="NZ_POSK01000017.1"/>
</dbReference>
<dbReference type="Proteomes" id="UP000236449">
    <property type="component" value="Unassembled WGS sequence"/>
</dbReference>
<dbReference type="UniPathway" id="UPA00077">
    <property type="reaction ID" value="UER00155"/>
</dbReference>
<comment type="caution">
    <text evidence="9">The sequence shown here is derived from an EMBL/GenBank/DDBJ whole genome shotgun (WGS) entry which is preliminary data.</text>
</comment>
<dbReference type="GO" id="GO:0046654">
    <property type="term" value="P:tetrahydrofolate biosynthetic process"/>
    <property type="evidence" value="ECO:0007669"/>
    <property type="project" value="UniProtKB-UniPathway"/>
</dbReference>
<reference evidence="9 10" key="1">
    <citation type="submission" date="2018-01" db="EMBL/GenBank/DDBJ databases">
        <title>Draft genome sequences of six Vibrio diazotrophicus strains isolated from deep-sea sediments of the Baltic Sea.</title>
        <authorList>
            <person name="Castillo D."/>
            <person name="Vandieken V."/>
            <person name="Chiang O."/>
            <person name="Middelboe M."/>
        </authorList>
    </citation>
    <scope>NUCLEOTIDE SEQUENCE [LARGE SCALE GENOMIC DNA]</scope>
    <source>
        <strain evidence="9 10">60.27F</strain>
    </source>
</reference>
<dbReference type="SUPFAM" id="SSF55083">
    <property type="entry name" value="6-hydroxymethyl-7,8-dihydropterin pyrophosphokinase, HPPK"/>
    <property type="match status" value="1"/>
</dbReference>
<evidence type="ECO:0000256" key="3">
    <source>
        <dbReference type="ARBA" id="ARBA00022679"/>
    </source>
</evidence>
<organism evidence="9 10">
    <name type="scientific">Vibrio diazotrophicus</name>
    <dbReference type="NCBI Taxonomy" id="685"/>
    <lineage>
        <taxon>Bacteria</taxon>
        <taxon>Pseudomonadati</taxon>
        <taxon>Pseudomonadota</taxon>
        <taxon>Gammaproteobacteria</taxon>
        <taxon>Vibrionales</taxon>
        <taxon>Vibrionaceae</taxon>
        <taxon>Vibrio</taxon>
    </lineage>
</organism>
<dbReference type="PANTHER" id="PTHR43071">
    <property type="entry name" value="2-AMINO-4-HYDROXY-6-HYDROXYMETHYLDIHYDROPTERIDINE PYROPHOSPHOKINASE"/>
    <property type="match status" value="1"/>
</dbReference>
<dbReference type="Gene3D" id="3.30.70.560">
    <property type="entry name" value="7,8-Dihydro-6-hydroxymethylpterin-pyrophosphokinase HPPK"/>
    <property type="match status" value="1"/>
</dbReference>
<dbReference type="PANTHER" id="PTHR43071:SF2">
    <property type="entry name" value="2-AMINO-4-HYDROXY-6-HYDROXYMETHYLDIHYDROPTERIDINE PYROPHOSPHOKINASE"/>
    <property type="match status" value="1"/>
</dbReference>
<sequence length="163" mass="18727">MITAYVGVGSNIERRRHIEAGIQELSLVGSELRLSTIYECPAQGFDSHPFFNLVVELKTSLSLHDFQQCLKDAEYRWGRDIDAKKYQDRTLDMDIILFGDVISPSSPVVPRPDIYQYPFVIQPLYELCPELNIPGTDLSIEKVWQNAELLEQLKPVPLWFSIK</sequence>
<dbReference type="InterPro" id="IPR035907">
    <property type="entry name" value="Hppk_sf"/>
</dbReference>
<keyword evidence="4" id="KW-0547">Nucleotide-binding</keyword>
<dbReference type="EC" id="2.7.6.3" evidence="2"/>
<dbReference type="NCBIfam" id="TIGR01498">
    <property type="entry name" value="folK"/>
    <property type="match status" value="1"/>
</dbReference>
<evidence type="ECO:0000256" key="2">
    <source>
        <dbReference type="ARBA" id="ARBA00013253"/>
    </source>
</evidence>
<dbReference type="GO" id="GO:0046656">
    <property type="term" value="P:folic acid biosynthetic process"/>
    <property type="evidence" value="ECO:0007669"/>
    <property type="project" value="UniProtKB-KW"/>
</dbReference>
<keyword evidence="5 9" id="KW-0418">Kinase</keyword>
<evidence type="ECO:0000256" key="5">
    <source>
        <dbReference type="ARBA" id="ARBA00022777"/>
    </source>
</evidence>
<keyword evidence="6" id="KW-0067">ATP-binding</keyword>
<protein>
    <recommendedName>
        <fullName evidence="2">2-amino-4-hydroxy-6-hydroxymethyldihydropteridine diphosphokinase</fullName>
        <ecNumber evidence="2">2.7.6.3</ecNumber>
    </recommendedName>
</protein>
<evidence type="ECO:0000256" key="4">
    <source>
        <dbReference type="ARBA" id="ARBA00022741"/>
    </source>
</evidence>
<feature type="domain" description="7,8-dihydro-6-hydroxymethylpterin-pyrophosphokinase" evidence="8">
    <location>
        <begin position="5"/>
        <end position="129"/>
    </location>
</feature>
<name>A0A2J8HUW3_VIBDI</name>
<gene>
    <name evidence="9" type="primary">folK</name>
    <name evidence="9" type="ORF">C1N32_19230</name>
</gene>
<dbReference type="AlphaFoldDB" id="A0A2J8HUW3"/>